<protein>
    <submittedName>
        <fullName evidence="2">Uncharacterized protein</fullName>
    </submittedName>
</protein>
<evidence type="ECO:0000313" key="3">
    <source>
        <dbReference type="Proteomes" id="UP000661918"/>
    </source>
</evidence>
<proteinExistence type="predicted"/>
<accession>A0ABQ2GX14</accession>
<dbReference type="EMBL" id="BMOM01000021">
    <property type="protein sequence ID" value="GGM15085.1"/>
    <property type="molecule type" value="Genomic_DNA"/>
</dbReference>
<feature type="signal peptide" evidence="1">
    <location>
        <begin position="1"/>
        <end position="20"/>
    </location>
</feature>
<dbReference type="Proteomes" id="UP000661918">
    <property type="component" value="Unassembled WGS sequence"/>
</dbReference>
<evidence type="ECO:0000256" key="1">
    <source>
        <dbReference type="SAM" id="SignalP"/>
    </source>
</evidence>
<comment type="caution">
    <text evidence="2">The sequence shown here is derived from an EMBL/GenBank/DDBJ whole genome shotgun (WGS) entry which is preliminary data.</text>
</comment>
<evidence type="ECO:0000313" key="2">
    <source>
        <dbReference type="EMBL" id="GGM15085.1"/>
    </source>
</evidence>
<feature type="chain" id="PRO_5046737546" evidence="1">
    <location>
        <begin position="21"/>
        <end position="197"/>
    </location>
</feature>
<name>A0ABQ2GX14_9DEIO</name>
<keyword evidence="3" id="KW-1185">Reference proteome</keyword>
<organism evidence="2 3">
    <name type="scientific">Deinococcus aerophilus</name>
    <dbReference type="NCBI Taxonomy" id="522488"/>
    <lineage>
        <taxon>Bacteria</taxon>
        <taxon>Thermotogati</taxon>
        <taxon>Deinococcota</taxon>
        <taxon>Deinococci</taxon>
        <taxon>Deinococcales</taxon>
        <taxon>Deinococcaceae</taxon>
        <taxon>Deinococcus</taxon>
    </lineage>
</organism>
<gene>
    <name evidence="2" type="ORF">GCM10010841_24500</name>
</gene>
<sequence>MKYLALGLTLALALPGSACAWSGTATRTAPALPSSPQRATEGGGMRATAIQDAQPTLELLITVRLLAGLTGQPEFRREARTRLALSDLLRPLTDMSALYPSEARTLNAALQAALTPAQAQMLTRARAALEAQVRSFMARARFATPDGPLNLTVARYGLMVPGGPDIVRGVTDCSLPNPYHTGVNAALLERLLTALAP</sequence>
<reference evidence="3" key="1">
    <citation type="journal article" date="2019" name="Int. J. Syst. Evol. Microbiol.">
        <title>The Global Catalogue of Microorganisms (GCM) 10K type strain sequencing project: providing services to taxonomists for standard genome sequencing and annotation.</title>
        <authorList>
            <consortium name="The Broad Institute Genomics Platform"/>
            <consortium name="The Broad Institute Genome Sequencing Center for Infectious Disease"/>
            <person name="Wu L."/>
            <person name="Ma J."/>
        </authorList>
    </citation>
    <scope>NUCLEOTIDE SEQUENCE [LARGE SCALE GENOMIC DNA]</scope>
    <source>
        <strain evidence="3">JCM 15443</strain>
    </source>
</reference>
<keyword evidence="1" id="KW-0732">Signal</keyword>